<evidence type="ECO:0000313" key="1">
    <source>
        <dbReference type="EMBL" id="MED6112429.1"/>
    </source>
</evidence>
<comment type="caution">
    <text evidence="1">The sequence shown here is derived from an EMBL/GenBank/DDBJ whole genome shotgun (WGS) entry which is preliminary data.</text>
</comment>
<accession>A0ABU6QMQ3</accession>
<gene>
    <name evidence="1" type="ORF">PIB30_061623</name>
</gene>
<sequence length="116" mass="14137">MFCRWTGRRGHNDYNEARLVRYRERLDLLNIDDESIRCSSRFLSVDRVLRQFGGKQSLPSHPLNIDIFHKQSARNDDEWWPSRLREWFVVWNNRRANEHRLVIDPAISLHPSRQYF</sequence>
<evidence type="ECO:0000313" key="2">
    <source>
        <dbReference type="Proteomes" id="UP001341840"/>
    </source>
</evidence>
<protein>
    <submittedName>
        <fullName evidence="1">Uncharacterized protein</fullName>
    </submittedName>
</protein>
<name>A0ABU6QMQ3_9FABA</name>
<dbReference type="EMBL" id="JASCZI010000561">
    <property type="protein sequence ID" value="MED6112429.1"/>
    <property type="molecule type" value="Genomic_DNA"/>
</dbReference>
<dbReference type="Proteomes" id="UP001341840">
    <property type="component" value="Unassembled WGS sequence"/>
</dbReference>
<organism evidence="1 2">
    <name type="scientific">Stylosanthes scabra</name>
    <dbReference type="NCBI Taxonomy" id="79078"/>
    <lineage>
        <taxon>Eukaryota</taxon>
        <taxon>Viridiplantae</taxon>
        <taxon>Streptophyta</taxon>
        <taxon>Embryophyta</taxon>
        <taxon>Tracheophyta</taxon>
        <taxon>Spermatophyta</taxon>
        <taxon>Magnoliopsida</taxon>
        <taxon>eudicotyledons</taxon>
        <taxon>Gunneridae</taxon>
        <taxon>Pentapetalae</taxon>
        <taxon>rosids</taxon>
        <taxon>fabids</taxon>
        <taxon>Fabales</taxon>
        <taxon>Fabaceae</taxon>
        <taxon>Papilionoideae</taxon>
        <taxon>50 kb inversion clade</taxon>
        <taxon>dalbergioids sensu lato</taxon>
        <taxon>Dalbergieae</taxon>
        <taxon>Pterocarpus clade</taxon>
        <taxon>Stylosanthes</taxon>
    </lineage>
</organism>
<proteinExistence type="predicted"/>
<keyword evidence="2" id="KW-1185">Reference proteome</keyword>
<reference evidence="1 2" key="1">
    <citation type="journal article" date="2023" name="Plants (Basel)">
        <title>Bridging the Gap: Combining Genomics and Transcriptomics Approaches to Understand Stylosanthes scabra, an Orphan Legume from the Brazilian Caatinga.</title>
        <authorList>
            <person name="Ferreira-Neto J.R.C."/>
            <person name="da Silva M.D."/>
            <person name="Binneck E."/>
            <person name="de Melo N.F."/>
            <person name="da Silva R.H."/>
            <person name="de Melo A.L.T.M."/>
            <person name="Pandolfi V."/>
            <person name="Bustamante F.O."/>
            <person name="Brasileiro-Vidal A.C."/>
            <person name="Benko-Iseppon A.M."/>
        </authorList>
    </citation>
    <scope>NUCLEOTIDE SEQUENCE [LARGE SCALE GENOMIC DNA]</scope>
    <source>
        <tissue evidence="1">Leaves</tissue>
    </source>
</reference>